<dbReference type="EMBL" id="JBHPBY010000037">
    <property type="protein sequence ID" value="MFC1849407.1"/>
    <property type="molecule type" value="Genomic_DNA"/>
</dbReference>
<organism evidence="1 2">
    <name type="scientific">candidate division CSSED10-310 bacterium</name>
    <dbReference type="NCBI Taxonomy" id="2855610"/>
    <lineage>
        <taxon>Bacteria</taxon>
        <taxon>Bacteria division CSSED10-310</taxon>
    </lineage>
</organism>
<sequence>MARKSYQIKKPDGSLFDFVSLAVASDEVLEEVFIRGTPPSFRDLEGWEFRGYNTWDVTHLLGIRKFKKGFYRDSATPRGELWGYNVQIEHNGLGEEWNDIIRQGKSVKHGWYRVYPVKINEIDNKYLNALLINYDCDRNPLVDPTRFLRDYLVQVYPDNTDLYLGKAYVAFSVFRICVTYFILDRSNPATL</sequence>
<dbReference type="Proteomes" id="UP001594351">
    <property type="component" value="Unassembled WGS sequence"/>
</dbReference>
<proteinExistence type="predicted"/>
<gene>
    <name evidence="1" type="ORF">ACFL27_04275</name>
</gene>
<evidence type="ECO:0000313" key="1">
    <source>
        <dbReference type="EMBL" id="MFC1849407.1"/>
    </source>
</evidence>
<accession>A0ABV6YTA3</accession>
<keyword evidence="2" id="KW-1185">Reference proteome</keyword>
<reference evidence="1 2" key="1">
    <citation type="submission" date="2024-09" db="EMBL/GenBank/DDBJ databases">
        <title>Laminarin stimulates single cell rates of sulfate reduction while oxygen inhibits transcriptomic activity in coastal marine sediment.</title>
        <authorList>
            <person name="Lindsay M."/>
            <person name="Orcutt B."/>
            <person name="Emerson D."/>
            <person name="Stepanauskas R."/>
            <person name="D'Angelo T."/>
        </authorList>
    </citation>
    <scope>NUCLEOTIDE SEQUENCE [LARGE SCALE GENOMIC DNA]</scope>
    <source>
        <strain evidence="1">SAG AM-311-K15</strain>
    </source>
</reference>
<protein>
    <submittedName>
        <fullName evidence="1">Uncharacterized protein</fullName>
    </submittedName>
</protein>
<evidence type="ECO:0000313" key="2">
    <source>
        <dbReference type="Proteomes" id="UP001594351"/>
    </source>
</evidence>
<comment type="caution">
    <text evidence="1">The sequence shown here is derived from an EMBL/GenBank/DDBJ whole genome shotgun (WGS) entry which is preliminary data.</text>
</comment>
<name>A0ABV6YTA3_UNCC1</name>